<keyword evidence="2" id="KW-1185">Reference proteome</keyword>
<dbReference type="EMBL" id="AP014936">
    <property type="protein sequence ID" value="BAU47113.1"/>
    <property type="molecule type" value="Genomic_DNA"/>
</dbReference>
<protein>
    <submittedName>
        <fullName evidence="1">Molybdenum cofactor carrier</fullName>
    </submittedName>
</protein>
<dbReference type="SUPFAM" id="SSF102405">
    <property type="entry name" value="MCP/YpsA-like"/>
    <property type="match status" value="1"/>
</dbReference>
<dbReference type="Proteomes" id="UP000218899">
    <property type="component" value="Chromosome"/>
</dbReference>
<name>A0A1B4V178_9GAMM</name>
<sequence>MPAPTRSRLRRIVSGGQTGVDRAALDAAREVGLGVGGWCPRGRRAEDGRVPDDYPLEETRTADYRERTRRNVLVADATLVLTRGAPAGGTAYTLGVARRAARPCLVVDLQAPPAIESVRAWLAANRVGTLNVAGPRESRHPGIHARARSFLRRLLDHDEP</sequence>
<accession>A0A1B4V178</accession>
<dbReference type="KEGG" id="sva:SVA_0532"/>
<organism evidence="1 2">
    <name type="scientific">Sulfurifustis variabilis</name>
    <dbReference type="NCBI Taxonomy" id="1675686"/>
    <lineage>
        <taxon>Bacteria</taxon>
        <taxon>Pseudomonadati</taxon>
        <taxon>Pseudomonadota</taxon>
        <taxon>Gammaproteobacteria</taxon>
        <taxon>Acidiferrobacterales</taxon>
        <taxon>Acidiferrobacteraceae</taxon>
        <taxon>Sulfurifustis</taxon>
    </lineage>
</organism>
<dbReference type="Gene3D" id="3.40.50.450">
    <property type="match status" value="1"/>
</dbReference>
<proteinExistence type="predicted"/>
<evidence type="ECO:0000313" key="2">
    <source>
        <dbReference type="Proteomes" id="UP000218899"/>
    </source>
</evidence>
<gene>
    <name evidence="1" type="ORF">SVA_0532</name>
</gene>
<evidence type="ECO:0000313" key="1">
    <source>
        <dbReference type="EMBL" id="BAU47113.1"/>
    </source>
</evidence>
<dbReference type="AlphaFoldDB" id="A0A1B4V178"/>
<reference evidence="1 2" key="1">
    <citation type="submission" date="2015-08" db="EMBL/GenBank/DDBJ databases">
        <title>Complete genome sequence of Sulfurifustis variabilis.</title>
        <authorList>
            <person name="Miura A."/>
            <person name="Kojima H."/>
            <person name="Fukui M."/>
        </authorList>
    </citation>
    <scope>NUCLEOTIDE SEQUENCE [LARGE SCALE GENOMIC DNA]</scope>
    <source>
        <strain evidence="2">skN76</strain>
    </source>
</reference>
<dbReference type="InterPro" id="IPR024755">
    <property type="entry name" value="cpYpsA"/>
</dbReference>
<dbReference type="Pfam" id="PF12694">
    <property type="entry name" value="cpYpsA"/>
    <property type="match status" value="1"/>
</dbReference>